<proteinExistence type="predicted"/>
<comment type="caution">
    <text evidence="3">The sequence shown here is derived from an EMBL/GenBank/DDBJ whole genome shotgun (WGS) entry which is preliminary data.</text>
</comment>
<organism evidence="3 4">
    <name type="scientific">Trichonephila inaurata madagascariensis</name>
    <dbReference type="NCBI Taxonomy" id="2747483"/>
    <lineage>
        <taxon>Eukaryota</taxon>
        <taxon>Metazoa</taxon>
        <taxon>Ecdysozoa</taxon>
        <taxon>Arthropoda</taxon>
        <taxon>Chelicerata</taxon>
        <taxon>Arachnida</taxon>
        <taxon>Araneae</taxon>
        <taxon>Araneomorphae</taxon>
        <taxon>Entelegynae</taxon>
        <taxon>Araneoidea</taxon>
        <taxon>Nephilidae</taxon>
        <taxon>Trichonephila</taxon>
        <taxon>Trichonephila inaurata</taxon>
    </lineage>
</organism>
<dbReference type="EMBL" id="BMAV01007324">
    <property type="protein sequence ID" value="GFY50106.1"/>
    <property type="molecule type" value="Genomic_DNA"/>
</dbReference>
<dbReference type="AlphaFoldDB" id="A0A8X6XC05"/>
<dbReference type="OrthoDB" id="6431562at2759"/>
<evidence type="ECO:0000256" key="1">
    <source>
        <dbReference type="SAM" id="MobiDB-lite"/>
    </source>
</evidence>
<gene>
    <name evidence="3" type="primary">ANO5</name>
    <name evidence="3" type="ORF">TNIN_488501</name>
</gene>
<dbReference type="Pfam" id="PF16178">
    <property type="entry name" value="Anoct_dimer"/>
    <property type="match status" value="1"/>
</dbReference>
<keyword evidence="4" id="KW-1185">Reference proteome</keyword>
<protein>
    <submittedName>
        <fullName evidence="3">Anoctamin-5</fullName>
    </submittedName>
</protein>
<accession>A0A8X6XC05</accession>
<feature type="region of interest" description="Disordered" evidence="1">
    <location>
        <begin position="1"/>
        <end position="20"/>
    </location>
</feature>
<feature type="domain" description="Anoctamin dimerisation" evidence="2">
    <location>
        <begin position="29"/>
        <end position="76"/>
    </location>
</feature>
<dbReference type="InterPro" id="IPR032394">
    <property type="entry name" value="Anoct_dimer"/>
</dbReference>
<evidence type="ECO:0000313" key="4">
    <source>
        <dbReference type="Proteomes" id="UP000886998"/>
    </source>
</evidence>
<sequence>MHVCKDLEPSSFPSPSTPLRRDEEMSTLFFRDGIRKIDFVLAFEDSDFRRNEYRDMFQKNLRKAGLELEIEDKSVSRPHLFTVQMLSKGTEKSLL</sequence>
<name>A0A8X6XC05_9ARAC</name>
<evidence type="ECO:0000313" key="3">
    <source>
        <dbReference type="EMBL" id="GFY50106.1"/>
    </source>
</evidence>
<dbReference type="Proteomes" id="UP000886998">
    <property type="component" value="Unassembled WGS sequence"/>
</dbReference>
<reference evidence="3" key="1">
    <citation type="submission" date="2020-08" db="EMBL/GenBank/DDBJ databases">
        <title>Multicomponent nature underlies the extraordinary mechanical properties of spider dragline silk.</title>
        <authorList>
            <person name="Kono N."/>
            <person name="Nakamura H."/>
            <person name="Mori M."/>
            <person name="Yoshida Y."/>
            <person name="Ohtoshi R."/>
            <person name="Malay A.D."/>
            <person name="Moran D.A.P."/>
            <person name="Tomita M."/>
            <person name="Numata K."/>
            <person name="Arakawa K."/>
        </authorList>
    </citation>
    <scope>NUCLEOTIDE SEQUENCE</scope>
</reference>
<dbReference type="GO" id="GO:0046983">
    <property type="term" value="F:protein dimerization activity"/>
    <property type="evidence" value="ECO:0007669"/>
    <property type="project" value="InterPro"/>
</dbReference>
<evidence type="ECO:0000259" key="2">
    <source>
        <dbReference type="Pfam" id="PF16178"/>
    </source>
</evidence>